<comment type="caution">
    <text evidence="2">The sequence shown here is derived from an EMBL/GenBank/DDBJ whole genome shotgun (WGS) entry which is preliminary data.</text>
</comment>
<gene>
    <name evidence="2" type="ORF">PIB30_077546</name>
</gene>
<accession>A0ABU6QRS8</accession>
<protein>
    <submittedName>
        <fullName evidence="2">Uncharacterized protein</fullName>
    </submittedName>
</protein>
<keyword evidence="3" id="KW-1185">Reference proteome</keyword>
<reference evidence="2 3" key="1">
    <citation type="journal article" date="2023" name="Plants (Basel)">
        <title>Bridging the Gap: Combining Genomics and Transcriptomics Approaches to Understand Stylosanthes scabra, an Orphan Legume from the Brazilian Caatinga.</title>
        <authorList>
            <person name="Ferreira-Neto J.R.C."/>
            <person name="da Silva M.D."/>
            <person name="Binneck E."/>
            <person name="de Melo N.F."/>
            <person name="da Silva R.H."/>
            <person name="de Melo A.L.T.M."/>
            <person name="Pandolfi V."/>
            <person name="Bustamante F.O."/>
            <person name="Brasileiro-Vidal A.C."/>
            <person name="Benko-Iseppon A.M."/>
        </authorList>
    </citation>
    <scope>NUCLEOTIDE SEQUENCE [LARGE SCALE GENOMIC DNA]</scope>
    <source>
        <tissue evidence="2">Leaves</tissue>
    </source>
</reference>
<feature type="compositionally biased region" description="Acidic residues" evidence="1">
    <location>
        <begin position="51"/>
        <end position="61"/>
    </location>
</feature>
<dbReference type="Proteomes" id="UP001341840">
    <property type="component" value="Unassembled WGS sequence"/>
</dbReference>
<sequence length="402" mass="46123">MKQEKRDAAGLVRTGKLRAQKEEKQKKSSKKSPSSESEWESKSETDTEGYVPDESEEDSDSEDTRSEELDDVIDLSSCSDDEQPPDHMDVLHPLVPKVEQLQEDQPPPVSKQPSQTVVEVVTIYPTQEVIDVSLGSEDERPPLITKTEEFHAYSPSARIITEVLMSMNRDKAPSFDLGIDPPLPQREEAPSFDLGIDPPLLTTQDLSDIEELDELVKKAKDLFQTPQPKKSLENQKELEEKVVTWATVPKGGNEFETIFKLAGDMFLEVMRYQFQSIAPKTYIDIQVITIMCHILNKEQKERFEKFVYCVPPEIMNNRPHGIASLVNHEEYMVYLDKKKLLTHRFPKLEEFRKEIVAKIMLSKDNEKRMETIRILNNMQNIRPAAILRSPYVQVSSADLYTK</sequence>
<evidence type="ECO:0000256" key="1">
    <source>
        <dbReference type="SAM" id="MobiDB-lite"/>
    </source>
</evidence>
<evidence type="ECO:0000313" key="3">
    <source>
        <dbReference type="Proteomes" id="UP001341840"/>
    </source>
</evidence>
<evidence type="ECO:0000313" key="2">
    <source>
        <dbReference type="EMBL" id="MED6114150.1"/>
    </source>
</evidence>
<feature type="compositionally biased region" description="Acidic residues" evidence="1">
    <location>
        <begin position="68"/>
        <end position="83"/>
    </location>
</feature>
<dbReference type="EMBL" id="JASCZI010001046">
    <property type="protein sequence ID" value="MED6114150.1"/>
    <property type="molecule type" value="Genomic_DNA"/>
</dbReference>
<name>A0ABU6QRS8_9FABA</name>
<organism evidence="2 3">
    <name type="scientific">Stylosanthes scabra</name>
    <dbReference type="NCBI Taxonomy" id="79078"/>
    <lineage>
        <taxon>Eukaryota</taxon>
        <taxon>Viridiplantae</taxon>
        <taxon>Streptophyta</taxon>
        <taxon>Embryophyta</taxon>
        <taxon>Tracheophyta</taxon>
        <taxon>Spermatophyta</taxon>
        <taxon>Magnoliopsida</taxon>
        <taxon>eudicotyledons</taxon>
        <taxon>Gunneridae</taxon>
        <taxon>Pentapetalae</taxon>
        <taxon>rosids</taxon>
        <taxon>fabids</taxon>
        <taxon>Fabales</taxon>
        <taxon>Fabaceae</taxon>
        <taxon>Papilionoideae</taxon>
        <taxon>50 kb inversion clade</taxon>
        <taxon>dalbergioids sensu lato</taxon>
        <taxon>Dalbergieae</taxon>
        <taxon>Pterocarpus clade</taxon>
        <taxon>Stylosanthes</taxon>
    </lineage>
</organism>
<feature type="region of interest" description="Disordered" evidence="1">
    <location>
        <begin position="1"/>
        <end position="114"/>
    </location>
</feature>
<proteinExistence type="predicted"/>